<evidence type="ECO:0000256" key="2">
    <source>
        <dbReference type="ARBA" id="ARBA00023125"/>
    </source>
</evidence>
<evidence type="ECO:0000256" key="3">
    <source>
        <dbReference type="ARBA" id="ARBA00023163"/>
    </source>
</evidence>
<reference evidence="7" key="1">
    <citation type="journal article" date="2021" name="Syst. Appl. Microbiol.">
        <title>Roseomonas hellenica sp. nov., isolated from roots of wild-growing Alkanna tinctoria.</title>
        <authorList>
            <person name="Rat A."/>
            <person name="Naranjo H.D."/>
            <person name="Lebbe L."/>
            <person name="Cnockaert M."/>
            <person name="Krigas N."/>
            <person name="Grigoriadou K."/>
            <person name="Maloupa E."/>
            <person name="Willems A."/>
        </authorList>
    </citation>
    <scope>NUCLEOTIDE SEQUENCE [LARGE SCALE GENOMIC DNA]</scope>
    <source>
        <strain evidence="7">LMG 31523</strain>
    </source>
</reference>
<dbReference type="InterPro" id="IPR025996">
    <property type="entry name" value="MT1864/Rv1816-like_C"/>
</dbReference>
<keyword evidence="3" id="KW-0804">Transcription</keyword>
<protein>
    <submittedName>
        <fullName evidence="6">TetR/AcrR family transcriptional regulator</fullName>
    </submittedName>
</protein>
<feature type="domain" description="HTH tetR-type" evidence="5">
    <location>
        <begin position="10"/>
        <end position="70"/>
    </location>
</feature>
<dbReference type="PANTHER" id="PTHR30055">
    <property type="entry name" value="HTH-TYPE TRANSCRIPTIONAL REGULATOR RUTR"/>
    <property type="match status" value="1"/>
</dbReference>
<evidence type="ECO:0000313" key="7">
    <source>
        <dbReference type="Proteomes" id="UP001196870"/>
    </source>
</evidence>
<keyword evidence="2 4" id="KW-0238">DNA-binding</keyword>
<evidence type="ECO:0000259" key="5">
    <source>
        <dbReference type="PROSITE" id="PS50977"/>
    </source>
</evidence>
<keyword evidence="7" id="KW-1185">Reference proteome</keyword>
<dbReference type="InterPro" id="IPR001647">
    <property type="entry name" value="HTH_TetR"/>
</dbReference>
<organism evidence="6 7">
    <name type="scientific">Plastoroseomonas hellenica</name>
    <dbReference type="NCBI Taxonomy" id="2687306"/>
    <lineage>
        <taxon>Bacteria</taxon>
        <taxon>Pseudomonadati</taxon>
        <taxon>Pseudomonadota</taxon>
        <taxon>Alphaproteobacteria</taxon>
        <taxon>Acetobacterales</taxon>
        <taxon>Acetobacteraceae</taxon>
        <taxon>Plastoroseomonas</taxon>
    </lineage>
</organism>
<name>A0ABS5F1R4_9PROT</name>
<dbReference type="Gene3D" id="1.10.357.10">
    <property type="entry name" value="Tetracycline Repressor, domain 2"/>
    <property type="match status" value="1"/>
</dbReference>
<dbReference type="Pfam" id="PF13305">
    <property type="entry name" value="TetR_C_33"/>
    <property type="match status" value="1"/>
</dbReference>
<feature type="DNA-binding region" description="H-T-H motif" evidence="4">
    <location>
        <begin position="33"/>
        <end position="52"/>
    </location>
</feature>
<dbReference type="SUPFAM" id="SSF46689">
    <property type="entry name" value="Homeodomain-like"/>
    <property type="match status" value="1"/>
</dbReference>
<dbReference type="PROSITE" id="PS50977">
    <property type="entry name" value="HTH_TETR_2"/>
    <property type="match status" value="1"/>
</dbReference>
<keyword evidence="1" id="KW-0805">Transcription regulation</keyword>
<evidence type="ECO:0000256" key="4">
    <source>
        <dbReference type="PROSITE-ProRule" id="PRU00335"/>
    </source>
</evidence>
<dbReference type="SUPFAM" id="SSF48498">
    <property type="entry name" value="Tetracyclin repressor-like, C-terminal domain"/>
    <property type="match status" value="1"/>
</dbReference>
<comment type="caution">
    <text evidence="6">The sequence shown here is derived from an EMBL/GenBank/DDBJ whole genome shotgun (WGS) entry which is preliminary data.</text>
</comment>
<dbReference type="Pfam" id="PF00440">
    <property type="entry name" value="TetR_N"/>
    <property type="match status" value="1"/>
</dbReference>
<dbReference type="EMBL" id="JAAGBB010000024">
    <property type="protein sequence ID" value="MBR0666528.1"/>
    <property type="molecule type" value="Genomic_DNA"/>
</dbReference>
<evidence type="ECO:0000313" key="6">
    <source>
        <dbReference type="EMBL" id="MBR0666528.1"/>
    </source>
</evidence>
<gene>
    <name evidence="6" type="ORF">GXW71_19370</name>
</gene>
<dbReference type="InterPro" id="IPR036271">
    <property type="entry name" value="Tet_transcr_reg_TetR-rel_C_sf"/>
</dbReference>
<dbReference type="PANTHER" id="PTHR30055:SF234">
    <property type="entry name" value="HTH-TYPE TRANSCRIPTIONAL REGULATOR BETI"/>
    <property type="match status" value="1"/>
</dbReference>
<dbReference type="PRINTS" id="PR00455">
    <property type="entry name" value="HTHTETR"/>
</dbReference>
<dbReference type="Proteomes" id="UP001196870">
    <property type="component" value="Unassembled WGS sequence"/>
</dbReference>
<dbReference type="InterPro" id="IPR050109">
    <property type="entry name" value="HTH-type_TetR-like_transc_reg"/>
</dbReference>
<accession>A0ABS5F1R4</accession>
<proteinExistence type="predicted"/>
<sequence>MPRGRSYHHGDLRSALIAAAGEMLERDGPEAISFRAVARATGVSQTAPYNHFQSKEDLLATVAEAGFRDLEASQSATAEAARPGEDRVTALGLDYVRFALRRPQLYRLMFGVGVSDWYAHPEVLAAKGASFRPIQTVLAEQLAAGGEAGPEAVETAAIAAWALVHGLAMLLIDRSLDPAKKAAGQAEALVTRVVGLVASGLKPGSAKP</sequence>
<dbReference type="InterPro" id="IPR009057">
    <property type="entry name" value="Homeodomain-like_sf"/>
</dbReference>
<evidence type="ECO:0000256" key="1">
    <source>
        <dbReference type="ARBA" id="ARBA00023015"/>
    </source>
</evidence>